<dbReference type="EMBL" id="CP114976">
    <property type="protein sequence ID" value="WBE26241.1"/>
    <property type="molecule type" value="Genomic_DNA"/>
</dbReference>
<evidence type="ECO:0000313" key="2">
    <source>
        <dbReference type="Proteomes" id="UP001212189"/>
    </source>
</evidence>
<organism evidence="1 2">
    <name type="scientific">Denitrificimonas caeni</name>
    <dbReference type="NCBI Taxonomy" id="521720"/>
    <lineage>
        <taxon>Bacteria</taxon>
        <taxon>Pseudomonadati</taxon>
        <taxon>Pseudomonadota</taxon>
        <taxon>Gammaproteobacteria</taxon>
        <taxon>Pseudomonadales</taxon>
        <taxon>Pseudomonadaceae</taxon>
        <taxon>Denitrificimonas</taxon>
    </lineage>
</organism>
<name>A0AAE9VQ64_9GAMM</name>
<accession>A0AAE9VQ64</accession>
<reference evidence="1 2" key="1">
    <citation type="submission" date="2022-12" db="EMBL/GenBank/DDBJ databases">
        <title>Coexistence and Characterization of a Novel Tigecycline Resistance gene tet(X) variant and blaNDM-1 in a Pseudomonas caeni Isolate of Chicken Origin.</title>
        <authorList>
            <person name="Lu X."/>
            <person name="Zhang L."/>
            <person name="Li R."/>
            <person name="Wang Z."/>
        </authorList>
    </citation>
    <scope>NUCLEOTIDE SEQUENCE [LARGE SCALE GENOMIC DNA]</scope>
    <source>
        <strain evidence="1 2">CE14</strain>
    </source>
</reference>
<dbReference type="AlphaFoldDB" id="A0AAE9VQ64"/>
<dbReference type="RefSeq" id="WP_269819164.1">
    <property type="nucleotide sequence ID" value="NZ_CP114976.1"/>
</dbReference>
<protein>
    <submittedName>
        <fullName evidence="1">Uncharacterized protein</fullName>
    </submittedName>
</protein>
<evidence type="ECO:0000313" key="1">
    <source>
        <dbReference type="EMBL" id="WBE26241.1"/>
    </source>
</evidence>
<dbReference type="KEGG" id="dce:O6P33_05265"/>
<dbReference type="Proteomes" id="UP001212189">
    <property type="component" value="Chromosome"/>
</dbReference>
<keyword evidence="2" id="KW-1185">Reference proteome</keyword>
<sequence>MKKRPINRSKPNALDDALVSIAIVASSPSTQQAIGLLALMLLTLREVMTL</sequence>
<gene>
    <name evidence="1" type="ORF">O6P33_05265</name>
</gene>
<proteinExistence type="predicted"/>